<protein>
    <submittedName>
        <fullName evidence="2">Metal dependent hydrolase of the beta-lactamase superfamily I</fullName>
        <ecNumber evidence="2">2.3.1.181</ecNumber>
    </submittedName>
</protein>
<accession>F8LDZ1</accession>
<sequence length="258" mass="28898">MGSLTFLGTGGSMGVPIIGCRCPVCLSKDEKNKRTRPSAFLKAKGKAIVIDAGPDFRTQALREEISHIDGVIFTHAHHDHTAGLDDLRVFTIRRSNPIPCLLSEKTANDLKRRYDYIFREGGESKLVSKVELQILEEERGETHFLDISFRYLSYIQSGMLVNGFKVGNLAFITDIKNFSETIYDDLQGTKVLVVSALRHGPSHMHLTVEEALAFSRKVGAEQTWLTHIAHELDHEQTNRSLPSNVQLAYDGLTISFQE</sequence>
<dbReference type="CDD" id="cd16279">
    <property type="entry name" value="metallo-hydrolase-like_MBL-fold"/>
    <property type="match status" value="1"/>
</dbReference>
<dbReference type="PANTHER" id="PTHR42663:SF6">
    <property type="entry name" value="HYDROLASE C777.06C-RELATED"/>
    <property type="match status" value="1"/>
</dbReference>
<reference evidence="2" key="1">
    <citation type="submission" date="2011-05" db="EMBL/GenBank/DDBJ databases">
        <title>Unity in variety -- the pan-genome of the Chlamydiae.</title>
        <authorList>
            <person name="Collingro A."/>
            <person name="Tischler P."/>
            <person name="Weinmaier T."/>
            <person name="Penz T."/>
            <person name="Heinz E."/>
            <person name="Brunham R.C."/>
            <person name="Read T.D."/>
            <person name="Bavoil P.M."/>
            <person name="Sachse K."/>
            <person name="Kahane S."/>
            <person name="Friedman M.G."/>
            <person name="Rattei T."/>
            <person name="Myers G.S.A."/>
            <person name="Horn M."/>
        </authorList>
    </citation>
    <scope>NUCLEOTIDE SEQUENCE</scope>
    <source>
        <strain evidence="2">2032/99</strain>
    </source>
</reference>
<keyword evidence="2" id="KW-0378">Hydrolase</keyword>
<dbReference type="AlphaFoldDB" id="F8LDZ1"/>
<dbReference type="SUPFAM" id="SSF56281">
    <property type="entry name" value="Metallo-hydrolase/oxidoreductase"/>
    <property type="match status" value="1"/>
</dbReference>
<dbReference type="SMART" id="SM00849">
    <property type="entry name" value="Lactamase_B"/>
    <property type="match status" value="1"/>
</dbReference>
<dbReference type="InterPro" id="IPR036866">
    <property type="entry name" value="RibonucZ/Hydroxyglut_hydro"/>
</dbReference>
<evidence type="ECO:0000313" key="2">
    <source>
        <dbReference type="EMBL" id="CCB91705.1"/>
    </source>
</evidence>
<dbReference type="GO" id="GO:0016787">
    <property type="term" value="F:hydrolase activity"/>
    <property type="evidence" value="ECO:0007669"/>
    <property type="project" value="UniProtKB-KW"/>
</dbReference>
<gene>
    <name evidence="2" type="primary">lipB</name>
    <name evidence="2" type="ORF">WCH_BX12260</name>
</gene>
<dbReference type="Gene3D" id="3.60.15.10">
    <property type="entry name" value="Ribonuclease Z/Hydroxyacylglutathione hydrolase-like"/>
    <property type="match status" value="1"/>
</dbReference>
<keyword evidence="2" id="KW-0012">Acyltransferase</keyword>
<name>F8LDZ1_9BACT</name>
<keyword evidence="2" id="KW-0808">Transferase</keyword>
<proteinExistence type="predicted"/>
<dbReference type="InterPro" id="IPR001279">
    <property type="entry name" value="Metallo-B-lactamas"/>
</dbReference>
<dbReference type="GO" id="GO:0033819">
    <property type="term" value="F:lipoyl(octanoyl) transferase activity"/>
    <property type="evidence" value="ECO:0007669"/>
    <property type="project" value="UniProtKB-EC"/>
</dbReference>
<evidence type="ECO:0000259" key="1">
    <source>
        <dbReference type="SMART" id="SM00849"/>
    </source>
</evidence>
<dbReference type="EMBL" id="FR872655">
    <property type="protein sequence ID" value="CCB91705.1"/>
    <property type="molecule type" value="Genomic_DNA"/>
</dbReference>
<dbReference type="EC" id="2.3.1.181" evidence="2"/>
<organism evidence="2">
    <name type="scientific">Waddlia chondrophila 2032/99</name>
    <dbReference type="NCBI Taxonomy" id="765953"/>
    <lineage>
        <taxon>Bacteria</taxon>
        <taxon>Pseudomonadati</taxon>
        <taxon>Chlamydiota</taxon>
        <taxon>Chlamydiia</taxon>
        <taxon>Parachlamydiales</taxon>
        <taxon>Waddliaceae</taxon>
        <taxon>Waddlia</taxon>
    </lineage>
</organism>
<feature type="domain" description="Metallo-beta-lactamase" evidence="1">
    <location>
        <begin position="35"/>
        <end position="227"/>
    </location>
</feature>
<dbReference type="PANTHER" id="PTHR42663">
    <property type="entry name" value="HYDROLASE C777.06C-RELATED-RELATED"/>
    <property type="match status" value="1"/>
</dbReference>
<dbReference type="Pfam" id="PF12706">
    <property type="entry name" value="Lactamase_B_2"/>
    <property type="match status" value="1"/>
</dbReference>